<evidence type="ECO:0000256" key="1">
    <source>
        <dbReference type="SAM" id="MobiDB-lite"/>
    </source>
</evidence>
<dbReference type="AlphaFoldDB" id="V5HWH0"/>
<dbReference type="HOGENOM" id="CLU_1390027_0_0_1"/>
<organism evidence="2 3">
    <name type="scientific">Byssochlamys spectabilis (strain No. 5 / NBRC 109023)</name>
    <name type="common">Paecilomyces variotii</name>
    <dbReference type="NCBI Taxonomy" id="1356009"/>
    <lineage>
        <taxon>Eukaryota</taxon>
        <taxon>Fungi</taxon>
        <taxon>Dikarya</taxon>
        <taxon>Ascomycota</taxon>
        <taxon>Pezizomycotina</taxon>
        <taxon>Eurotiomycetes</taxon>
        <taxon>Eurotiomycetidae</taxon>
        <taxon>Eurotiales</taxon>
        <taxon>Thermoascaceae</taxon>
        <taxon>Paecilomyces</taxon>
    </lineage>
</organism>
<dbReference type="EMBL" id="BAUL01000080">
    <property type="protein sequence ID" value="GAD94150.1"/>
    <property type="molecule type" value="Genomic_DNA"/>
</dbReference>
<feature type="compositionally biased region" description="Acidic residues" evidence="1">
    <location>
        <begin position="181"/>
        <end position="196"/>
    </location>
</feature>
<sequence length="196" mass="21595">MKSSTKEIEDADICAEHRTAFAVYIQDHAGPGESHAATSEGVLRLQISGYMDSCRSDFWGVQNLSISLQVLHLGVFELPREAQRNVEGFGIVLGQGVVVTPGSIALRYFQPPTDSEESGIDDELIGDDEDSGPMSPYNQGGEPIDLRAYWFDNESEWNSNSDDDQVRSQGPRKCSRYIADAAEETGNDTDNDNEEK</sequence>
<dbReference type="InParanoid" id="V5HWH0"/>
<evidence type="ECO:0000313" key="3">
    <source>
        <dbReference type="Proteomes" id="UP000018001"/>
    </source>
</evidence>
<gene>
    <name evidence="2" type="ORF">PVAR5_2771</name>
</gene>
<keyword evidence="3" id="KW-1185">Reference proteome</keyword>
<dbReference type="Proteomes" id="UP000018001">
    <property type="component" value="Unassembled WGS sequence"/>
</dbReference>
<protein>
    <submittedName>
        <fullName evidence="2">Uncharacterized protein</fullName>
    </submittedName>
</protein>
<name>V5HWH0_BYSSN</name>
<proteinExistence type="predicted"/>
<evidence type="ECO:0000313" key="2">
    <source>
        <dbReference type="EMBL" id="GAD94150.1"/>
    </source>
</evidence>
<feature type="compositionally biased region" description="Acidic residues" evidence="1">
    <location>
        <begin position="114"/>
        <end position="131"/>
    </location>
</feature>
<accession>V5HWH0</accession>
<reference evidence="3" key="1">
    <citation type="journal article" date="2014" name="Genome Announc.">
        <title>Draft genome sequence of the formaldehyde-resistant fungus Byssochlamys spectabilis No. 5 (anamorph Paecilomyces variotii No. 5) (NBRC109023).</title>
        <authorList>
            <person name="Oka T."/>
            <person name="Ekino K."/>
            <person name="Fukuda K."/>
            <person name="Nomura Y."/>
        </authorList>
    </citation>
    <scope>NUCLEOTIDE SEQUENCE [LARGE SCALE GENOMIC DNA]</scope>
    <source>
        <strain evidence="3">No. 5 / NBRC 109023</strain>
    </source>
</reference>
<feature type="region of interest" description="Disordered" evidence="1">
    <location>
        <begin position="109"/>
        <end position="196"/>
    </location>
</feature>
<comment type="caution">
    <text evidence="2">The sequence shown here is derived from an EMBL/GenBank/DDBJ whole genome shotgun (WGS) entry which is preliminary data.</text>
</comment>